<evidence type="ECO:0000256" key="4">
    <source>
        <dbReference type="PROSITE-ProRule" id="PRU00335"/>
    </source>
</evidence>
<dbReference type="RefSeq" id="WP_168079454.1">
    <property type="nucleotide sequence ID" value="NZ_BAAAQJ010000027.1"/>
</dbReference>
<reference evidence="6" key="1">
    <citation type="submission" date="2021-01" db="EMBL/GenBank/DDBJ databases">
        <title>Whole genome shotgun sequence of Planosporangium flavigriseum NBRC 105377.</title>
        <authorList>
            <person name="Komaki H."/>
            <person name="Tamura T."/>
        </authorList>
    </citation>
    <scope>NUCLEOTIDE SEQUENCE</scope>
    <source>
        <strain evidence="6">NBRC 105377</strain>
    </source>
</reference>
<dbReference type="Gene3D" id="1.10.10.60">
    <property type="entry name" value="Homeodomain-like"/>
    <property type="match status" value="1"/>
</dbReference>
<dbReference type="AlphaFoldDB" id="A0A8J3PPV6"/>
<dbReference type="InterPro" id="IPR050692">
    <property type="entry name" value="HTH_transcr_repressor_FabR"/>
</dbReference>
<name>A0A8J3PPV6_9ACTN</name>
<protein>
    <submittedName>
        <fullName evidence="6">Transcriptional regulator</fullName>
    </submittedName>
</protein>
<comment type="caution">
    <text evidence="6">The sequence shown here is derived from an EMBL/GenBank/DDBJ whole genome shotgun (WGS) entry which is preliminary data.</text>
</comment>
<dbReference type="InterPro" id="IPR009057">
    <property type="entry name" value="Homeodomain-like_sf"/>
</dbReference>
<dbReference type="InterPro" id="IPR001647">
    <property type="entry name" value="HTH_TetR"/>
</dbReference>
<keyword evidence="7" id="KW-1185">Reference proteome</keyword>
<accession>A0A8J3PPV6</accession>
<dbReference type="Proteomes" id="UP000653674">
    <property type="component" value="Unassembled WGS sequence"/>
</dbReference>
<gene>
    <name evidence="6" type="ORF">Pfl04_38050</name>
</gene>
<keyword evidence="2 4" id="KW-0238">DNA-binding</keyword>
<proteinExistence type="predicted"/>
<dbReference type="GO" id="GO:0003677">
    <property type="term" value="F:DNA binding"/>
    <property type="evidence" value="ECO:0007669"/>
    <property type="project" value="UniProtKB-UniRule"/>
</dbReference>
<sequence>MTHTLGPRAAQKLQTRQSLLEAALRLTEEHSLGSVSLREVSRAAGIVPAGFYRHFPDVESLGVALVEQSLGGLRTALRAVRSDRTDSEEIARRSVQVLAREVRARRAHFRFIARERYGGMSRVREAIRDQLRLLGDELATDLLSDGATAATVLRRWDDADVRVLTSMIVDHMISTAAAIVDVPAGRPAVERRIINAASKQLRLIIVGARHWLDPT</sequence>
<dbReference type="FunFam" id="1.10.10.60:FF:000034">
    <property type="entry name" value="HTH-type transcriptional repressor FabR"/>
    <property type="match status" value="1"/>
</dbReference>
<dbReference type="PANTHER" id="PTHR47752:SF1">
    <property type="entry name" value="HTH-TYPE TRANSCRIPTIONAL REPRESSOR FABR"/>
    <property type="match status" value="1"/>
</dbReference>
<evidence type="ECO:0000256" key="1">
    <source>
        <dbReference type="ARBA" id="ARBA00023015"/>
    </source>
</evidence>
<evidence type="ECO:0000313" key="6">
    <source>
        <dbReference type="EMBL" id="GIG75401.1"/>
    </source>
</evidence>
<dbReference type="EMBL" id="BONU01000031">
    <property type="protein sequence ID" value="GIG75401.1"/>
    <property type="molecule type" value="Genomic_DNA"/>
</dbReference>
<feature type="domain" description="HTH tetR-type" evidence="5">
    <location>
        <begin position="13"/>
        <end position="73"/>
    </location>
</feature>
<dbReference type="PROSITE" id="PS50977">
    <property type="entry name" value="HTH_TETR_2"/>
    <property type="match status" value="1"/>
</dbReference>
<organism evidence="6 7">
    <name type="scientific">Planosporangium flavigriseum</name>
    <dbReference type="NCBI Taxonomy" id="373681"/>
    <lineage>
        <taxon>Bacteria</taxon>
        <taxon>Bacillati</taxon>
        <taxon>Actinomycetota</taxon>
        <taxon>Actinomycetes</taxon>
        <taxon>Micromonosporales</taxon>
        <taxon>Micromonosporaceae</taxon>
        <taxon>Planosporangium</taxon>
    </lineage>
</organism>
<keyword evidence="1" id="KW-0805">Transcription regulation</keyword>
<dbReference type="Pfam" id="PF00440">
    <property type="entry name" value="TetR_N"/>
    <property type="match status" value="1"/>
</dbReference>
<evidence type="ECO:0000256" key="3">
    <source>
        <dbReference type="ARBA" id="ARBA00023163"/>
    </source>
</evidence>
<dbReference type="SUPFAM" id="SSF46689">
    <property type="entry name" value="Homeodomain-like"/>
    <property type="match status" value="1"/>
</dbReference>
<evidence type="ECO:0000259" key="5">
    <source>
        <dbReference type="PROSITE" id="PS50977"/>
    </source>
</evidence>
<keyword evidence="3" id="KW-0804">Transcription</keyword>
<dbReference type="Gene3D" id="1.10.357.10">
    <property type="entry name" value="Tetracycline Repressor, domain 2"/>
    <property type="match status" value="1"/>
</dbReference>
<feature type="DNA-binding region" description="H-T-H motif" evidence="4">
    <location>
        <begin position="36"/>
        <end position="55"/>
    </location>
</feature>
<dbReference type="PANTHER" id="PTHR47752">
    <property type="entry name" value="HTH-TYPE TRANSCRIPTIONAL REPRESSOR FABR"/>
    <property type="match status" value="1"/>
</dbReference>
<evidence type="ECO:0000313" key="7">
    <source>
        <dbReference type="Proteomes" id="UP000653674"/>
    </source>
</evidence>
<evidence type="ECO:0000256" key="2">
    <source>
        <dbReference type="ARBA" id="ARBA00023125"/>
    </source>
</evidence>